<dbReference type="EMBL" id="BAAASZ010000003">
    <property type="protein sequence ID" value="GAA2424082.1"/>
    <property type="molecule type" value="Genomic_DNA"/>
</dbReference>
<dbReference type="InterPro" id="IPR036390">
    <property type="entry name" value="WH_DNA-bd_sf"/>
</dbReference>
<comment type="caution">
    <text evidence="6">The sequence shown here is derived from an EMBL/GenBank/DDBJ whole genome shotgun (WGS) entry which is preliminary data.</text>
</comment>
<dbReference type="InterPro" id="IPR000847">
    <property type="entry name" value="LysR_HTH_N"/>
</dbReference>
<dbReference type="PANTHER" id="PTHR30346">
    <property type="entry name" value="TRANSCRIPTIONAL DUAL REGULATOR HCAR-RELATED"/>
    <property type="match status" value="1"/>
</dbReference>
<evidence type="ECO:0000313" key="6">
    <source>
        <dbReference type="EMBL" id="GAA2424082.1"/>
    </source>
</evidence>
<dbReference type="InterPro" id="IPR005119">
    <property type="entry name" value="LysR_subst-bd"/>
</dbReference>
<reference evidence="7" key="1">
    <citation type="journal article" date="2019" name="Int. J. Syst. Evol. Microbiol.">
        <title>The Global Catalogue of Microorganisms (GCM) 10K type strain sequencing project: providing services to taxonomists for standard genome sequencing and annotation.</title>
        <authorList>
            <consortium name="The Broad Institute Genomics Platform"/>
            <consortium name="The Broad Institute Genome Sequencing Center for Infectious Disease"/>
            <person name="Wu L."/>
            <person name="Ma J."/>
        </authorList>
    </citation>
    <scope>NUCLEOTIDE SEQUENCE [LARGE SCALE GENOMIC DNA]</scope>
    <source>
        <strain evidence="7">JCM 6305</strain>
    </source>
</reference>
<dbReference type="Proteomes" id="UP001501638">
    <property type="component" value="Unassembled WGS sequence"/>
</dbReference>
<proteinExistence type="inferred from homology"/>
<feature type="domain" description="HTH lysR-type" evidence="5">
    <location>
        <begin position="2"/>
        <end position="59"/>
    </location>
</feature>
<dbReference type="CDD" id="cd08423">
    <property type="entry name" value="PBP2_LTTR_like_6"/>
    <property type="match status" value="1"/>
</dbReference>
<dbReference type="Pfam" id="PF03466">
    <property type="entry name" value="LysR_substrate"/>
    <property type="match status" value="1"/>
</dbReference>
<organism evidence="6 7">
    <name type="scientific">Streptomyces macrosporus</name>
    <dbReference type="NCBI Taxonomy" id="44032"/>
    <lineage>
        <taxon>Bacteria</taxon>
        <taxon>Bacillati</taxon>
        <taxon>Actinomycetota</taxon>
        <taxon>Actinomycetes</taxon>
        <taxon>Kitasatosporales</taxon>
        <taxon>Streptomycetaceae</taxon>
        <taxon>Streptomyces</taxon>
    </lineage>
</organism>
<keyword evidence="7" id="KW-1185">Reference proteome</keyword>
<evidence type="ECO:0000313" key="7">
    <source>
        <dbReference type="Proteomes" id="UP001501638"/>
    </source>
</evidence>
<dbReference type="RefSeq" id="WP_344320145.1">
    <property type="nucleotide sequence ID" value="NZ_BAAASZ010000003.1"/>
</dbReference>
<keyword evidence="4" id="KW-0804">Transcription</keyword>
<evidence type="ECO:0000256" key="3">
    <source>
        <dbReference type="ARBA" id="ARBA00023125"/>
    </source>
</evidence>
<evidence type="ECO:0000256" key="2">
    <source>
        <dbReference type="ARBA" id="ARBA00023015"/>
    </source>
</evidence>
<dbReference type="InterPro" id="IPR036388">
    <property type="entry name" value="WH-like_DNA-bd_sf"/>
</dbReference>
<keyword evidence="3" id="KW-0238">DNA-binding</keyword>
<gene>
    <name evidence="6" type="ORF">GCM10010405_03080</name>
</gene>
<dbReference type="Pfam" id="PF00126">
    <property type="entry name" value="HTH_1"/>
    <property type="match status" value="1"/>
</dbReference>
<comment type="similarity">
    <text evidence="1">Belongs to the LysR transcriptional regulatory family.</text>
</comment>
<sequence>MIDLRLLHTLRVLAEHGTVNAAARTLCLSPSAVSQQLRQLARETGADLLERDGRRVRLTPAAHVLLEHADALFERWERARADLRPAGLPDLGTVRMCGFAGSVGTLLAPAAVLLRRAHPRWEVRVAEVVTTTECHRLLLADRADIGVLTPLADSPPADDPRFDRQPLLDDPQDLVVPAGHPLAEREEAELADAARETWIAPHRDQNDLILALCTAAGFAPRITHHADEWQGVLDLIAHGLGVCLVPRLVSTAGHGGVVRVPLRGDPAPYRRVLACVRRGSRERPPVAEALEALRAQIRTPWERR</sequence>
<dbReference type="Gene3D" id="1.10.10.10">
    <property type="entry name" value="Winged helix-like DNA-binding domain superfamily/Winged helix DNA-binding domain"/>
    <property type="match status" value="1"/>
</dbReference>
<evidence type="ECO:0000256" key="1">
    <source>
        <dbReference type="ARBA" id="ARBA00009437"/>
    </source>
</evidence>
<name>A0ABP5WG54_9ACTN</name>
<dbReference type="Gene3D" id="3.40.190.290">
    <property type="match status" value="1"/>
</dbReference>
<accession>A0ABP5WG54</accession>
<dbReference type="PROSITE" id="PS50931">
    <property type="entry name" value="HTH_LYSR"/>
    <property type="match status" value="1"/>
</dbReference>
<dbReference type="PANTHER" id="PTHR30346:SF29">
    <property type="entry name" value="LYSR SUBSTRATE-BINDING"/>
    <property type="match status" value="1"/>
</dbReference>
<dbReference type="SUPFAM" id="SSF53850">
    <property type="entry name" value="Periplasmic binding protein-like II"/>
    <property type="match status" value="1"/>
</dbReference>
<evidence type="ECO:0000259" key="5">
    <source>
        <dbReference type="PROSITE" id="PS50931"/>
    </source>
</evidence>
<keyword evidence="2" id="KW-0805">Transcription regulation</keyword>
<protein>
    <submittedName>
        <fullName evidence="6">LysR family transcriptional regulator</fullName>
    </submittedName>
</protein>
<evidence type="ECO:0000256" key="4">
    <source>
        <dbReference type="ARBA" id="ARBA00023163"/>
    </source>
</evidence>
<dbReference type="SUPFAM" id="SSF46785">
    <property type="entry name" value="Winged helix' DNA-binding domain"/>
    <property type="match status" value="1"/>
</dbReference>